<protein>
    <submittedName>
        <fullName evidence="1">Uncharacterized protein</fullName>
    </submittedName>
</protein>
<reference evidence="1" key="1">
    <citation type="journal article" date="2020" name="Nature">
        <title>Giant virus diversity and host interactions through global metagenomics.</title>
        <authorList>
            <person name="Schulz F."/>
            <person name="Roux S."/>
            <person name="Paez-Espino D."/>
            <person name="Jungbluth S."/>
            <person name="Walsh D.A."/>
            <person name="Denef V.J."/>
            <person name="McMahon K.D."/>
            <person name="Konstantinidis K.T."/>
            <person name="Eloe-Fadrosh E.A."/>
            <person name="Kyrpides N.C."/>
            <person name="Woyke T."/>
        </authorList>
    </citation>
    <scope>NUCLEOTIDE SEQUENCE</scope>
    <source>
        <strain evidence="1">GVMAG-S-1021933-23</strain>
    </source>
</reference>
<sequence>MNCEKVIFKNINKKINIEGYKNSVKLFSLNFDFKNIDKQKFRHFIDDVETYNEPADFILKQFYFEHILKNEYDKIHNYFCDMIYEIYFSIYGSTPEKDCEGFNCQNYFEKLEKDKLLYIKK</sequence>
<accession>A0A6C0AEL8</accession>
<dbReference type="AlphaFoldDB" id="A0A6C0AEL8"/>
<dbReference type="EMBL" id="MN740594">
    <property type="protein sequence ID" value="QHS78132.1"/>
    <property type="molecule type" value="Genomic_DNA"/>
</dbReference>
<evidence type="ECO:0000313" key="1">
    <source>
        <dbReference type="EMBL" id="QHS78132.1"/>
    </source>
</evidence>
<organism evidence="1">
    <name type="scientific">viral metagenome</name>
    <dbReference type="NCBI Taxonomy" id="1070528"/>
    <lineage>
        <taxon>unclassified sequences</taxon>
        <taxon>metagenomes</taxon>
        <taxon>organismal metagenomes</taxon>
    </lineage>
</organism>
<proteinExistence type="predicted"/>
<name>A0A6C0AEL8_9ZZZZ</name>